<dbReference type="GO" id="GO:0030170">
    <property type="term" value="F:pyridoxal phosphate binding"/>
    <property type="evidence" value="ECO:0007669"/>
    <property type="project" value="InterPro"/>
</dbReference>
<organism evidence="6 7">
    <name type="scientific">Natronosalvus rutilus</name>
    <dbReference type="NCBI Taxonomy" id="2953753"/>
    <lineage>
        <taxon>Archaea</taxon>
        <taxon>Methanobacteriati</taxon>
        <taxon>Methanobacteriota</taxon>
        <taxon>Stenosarchaea group</taxon>
        <taxon>Halobacteria</taxon>
        <taxon>Halobacteriales</taxon>
        <taxon>Natrialbaceae</taxon>
        <taxon>Natronosalvus</taxon>
    </lineage>
</organism>
<evidence type="ECO:0000313" key="7">
    <source>
        <dbReference type="Proteomes" id="UP001056855"/>
    </source>
</evidence>
<dbReference type="InterPro" id="IPR050087">
    <property type="entry name" value="AON_synthase_class-II"/>
</dbReference>
<dbReference type="GO" id="GO:0009102">
    <property type="term" value="P:biotin biosynthetic process"/>
    <property type="evidence" value="ECO:0007669"/>
    <property type="project" value="TreeGrafter"/>
</dbReference>
<keyword evidence="2" id="KW-0808">Transferase</keyword>
<feature type="compositionally biased region" description="Acidic residues" evidence="4">
    <location>
        <begin position="191"/>
        <end position="206"/>
    </location>
</feature>
<keyword evidence="3" id="KW-0663">Pyridoxal phosphate</keyword>
<reference evidence="6" key="1">
    <citation type="submission" date="2022-06" db="EMBL/GenBank/DDBJ databases">
        <title>Diverse halophilic archaea isolated from saline environments.</title>
        <authorList>
            <person name="Cui H.-L."/>
        </authorList>
    </citation>
    <scope>NUCLEOTIDE SEQUENCE</scope>
    <source>
        <strain evidence="6">WLHS1</strain>
    </source>
</reference>
<feature type="domain" description="Aminotransferase class I/classII large" evidence="5">
    <location>
        <begin position="52"/>
        <end position="398"/>
    </location>
</feature>
<dbReference type="Pfam" id="PF00155">
    <property type="entry name" value="Aminotran_1_2"/>
    <property type="match status" value="1"/>
</dbReference>
<dbReference type="InterPro" id="IPR015421">
    <property type="entry name" value="PyrdxlP-dep_Trfase_major"/>
</dbReference>
<dbReference type="PANTHER" id="PTHR13693">
    <property type="entry name" value="CLASS II AMINOTRANSFERASE/8-AMINO-7-OXONONANOATE SYNTHASE"/>
    <property type="match status" value="1"/>
</dbReference>
<dbReference type="InterPro" id="IPR015424">
    <property type="entry name" value="PyrdxlP-dep_Trfase"/>
</dbReference>
<dbReference type="InterPro" id="IPR015422">
    <property type="entry name" value="PyrdxlP-dep_Trfase_small"/>
</dbReference>
<dbReference type="KEGG" id="sawl:NGM29_11330"/>
<evidence type="ECO:0000256" key="4">
    <source>
        <dbReference type="SAM" id="MobiDB-lite"/>
    </source>
</evidence>
<dbReference type="GO" id="GO:0008710">
    <property type="term" value="F:8-amino-7-oxononanoate synthase activity"/>
    <property type="evidence" value="ECO:0007669"/>
    <property type="project" value="TreeGrafter"/>
</dbReference>
<dbReference type="Gene3D" id="3.40.640.10">
    <property type="entry name" value="Type I PLP-dependent aspartate aminotransferase-like (Major domain)"/>
    <property type="match status" value="2"/>
</dbReference>
<dbReference type="EMBL" id="CP100355">
    <property type="protein sequence ID" value="UTF52382.1"/>
    <property type="molecule type" value="Genomic_DNA"/>
</dbReference>
<dbReference type="SUPFAM" id="SSF53383">
    <property type="entry name" value="PLP-dependent transferases"/>
    <property type="match status" value="1"/>
</dbReference>
<keyword evidence="7" id="KW-1185">Reference proteome</keyword>
<evidence type="ECO:0000256" key="2">
    <source>
        <dbReference type="ARBA" id="ARBA00022679"/>
    </source>
</evidence>
<keyword evidence="6" id="KW-0032">Aminotransferase</keyword>
<dbReference type="AlphaFoldDB" id="A0A9E7N609"/>
<evidence type="ECO:0000256" key="1">
    <source>
        <dbReference type="ARBA" id="ARBA00001933"/>
    </source>
</evidence>
<dbReference type="Proteomes" id="UP001056855">
    <property type="component" value="Chromosome"/>
</dbReference>
<dbReference type="InterPro" id="IPR004839">
    <property type="entry name" value="Aminotransferase_I/II_large"/>
</dbReference>
<dbReference type="GeneID" id="73290646"/>
<comment type="cofactor">
    <cofactor evidence="1">
        <name>pyridoxal 5'-phosphate</name>
        <dbReference type="ChEBI" id="CHEBI:597326"/>
    </cofactor>
</comment>
<proteinExistence type="predicted"/>
<accession>A0A9E7N609</accession>
<protein>
    <submittedName>
        <fullName evidence="6">Aminotransferase class I/II-fold pyridoxal phosphate-dependent enzyme</fullName>
    </submittedName>
</protein>
<evidence type="ECO:0000256" key="3">
    <source>
        <dbReference type="ARBA" id="ARBA00022898"/>
    </source>
</evidence>
<feature type="region of interest" description="Disordered" evidence="4">
    <location>
        <begin position="189"/>
        <end position="216"/>
    </location>
</feature>
<sequence length="448" mass="47600">MADRGFDLEEQLTFQADADRRCSLAPADRIDSRGYVSEPPRGGLPVLEADELLVFGSNNYLGLTANQRVQNAARQAAATVGTGSGGSRLTTGDTMVHHDLERLLAETFETDRALAFSSGYAANVGTITALEPDVVFVDEYTHVSAFDGCRLAGTEVVPYGHCDPDALREAVDDALERRAIAEARSNTDANADVDVDTNAGDDTDADADTKANANADADTGDESWLVVTDSVFSQDGWVAPLEELCDVADSVGAWIMVDESHATGLYVRGGGIVQAEGLADRVDIQMGALSTALASQGGYVAGDDALIEWLAARAPPFVESTGLTPMAAAAASEALHLSKHGDHRESLWENVTRLRDGLLTMGYEVDGDSQILPVYVETRDVARALANDLRDRGVIVSAPVRTRSGGHASRNEVREGYVYALPTAAHTRDDLVACLEAFQDAGEALDLL</sequence>
<dbReference type="RefSeq" id="WP_254156289.1">
    <property type="nucleotide sequence ID" value="NZ_CP100355.1"/>
</dbReference>
<dbReference type="Gene3D" id="3.90.1150.10">
    <property type="entry name" value="Aspartate Aminotransferase, domain 1"/>
    <property type="match status" value="2"/>
</dbReference>
<evidence type="ECO:0000259" key="5">
    <source>
        <dbReference type="Pfam" id="PF00155"/>
    </source>
</evidence>
<name>A0A9E7N609_9EURY</name>
<gene>
    <name evidence="6" type="ORF">NGM29_11330</name>
</gene>
<dbReference type="PANTHER" id="PTHR13693:SF100">
    <property type="entry name" value="8-AMINO-7-OXONONANOATE SYNTHASE"/>
    <property type="match status" value="1"/>
</dbReference>
<dbReference type="GO" id="GO:0008483">
    <property type="term" value="F:transaminase activity"/>
    <property type="evidence" value="ECO:0007669"/>
    <property type="project" value="UniProtKB-KW"/>
</dbReference>
<evidence type="ECO:0000313" key="6">
    <source>
        <dbReference type="EMBL" id="UTF52382.1"/>
    </source>
</evidence>